<dbReference type="GO" id="GO:0007059">
    <property type="term" value="P:chromosome segregation"/>
    <property type="evidence" value="ECO:0007669"/>
    <property type="project" value="TreeGrafter"/>
</dbReference>
<organism evidence="3 4">
    <name type="scientific">Dulcicalothrix desertica PCC 7102</name>
    <dbReference type="NCBI Taxonomy" id="232991"/>
    <lineage>
        <taxon>Bacteria</taxon>
        <taxon>Bacillati</taxon>
        <taxon>Cyanobacteriota</taxon>
        <taxon>Cyanophyceae</taxon>
        <taxon>Nostocales</taxon>
        <taxon>Calotrichaceae</taxon>
        <taxon>Dulcicalothrix</taxon>
    </lineage>
</organism>
<name>A0A3S1J481_9CYAN</name>
<dbReference type="Pfam" id="PF02195">
    <property type="entry name" value="ParB_N"/>
    <property type="match status" value="1"/>
</dbReference>
<dbReference type="InterPro" id="IPR036086">
    <property type="entry name" value="ParB/Sulfiredoxin_sf"/>
</dbReference>
<keyword evidence="4" id="KW-1185">Reference proteome</keyword>
<accession>A0A3S1J481</accession>
<reference evidence="3" key="2">
    <citation type="journal article" date="2019" name="Genome Biol. Evol.">
        <title>Day and night: Metabolic profiles and evolutionary relationships of six axenic non-marine cyanobacteria.</title>
        <authorList>
            <person name="Will S.E."/>
            <person name="Henke P."/>
            <person name="Boedeker C."/>
            <person name="Huang S."/>
            <person name="Brinkmann H."/>
            <person name="Rohde M."/>
            <person name="Jarek M."/>
            <person name="Friedl T."/>
            <person name="Seufert S."/>
            <person name="Schumacher M."/>
            <person name="Overmann J."/>
            <person name="Neumann-Schaal M."/>
            <person name="Petersen J."/>
        </authorList>
    </citation>
    <scope>NUCLEOTIDE SEQUENCE [LARGE SCALE GENOMIC DNA]</scope>
    <source>
        <strain evidence="3">PCC 7102</strain>
    </source>
</reference>
<dbReference type="SUPFAM" id="SSF110849">
    <property type="entry name" value="ParB/Sulfiredoxin"/>
    <property type="match status" value="1"/>
</dbReference>
<dbReference type="Gene3D" id="3.40.50.150">
    <property type="entry name" value="Vaccinia Virus protein VP39"/>
    <property type="match status" value="1"/>
</dbReference>
<dbReference type="InterPro" id="IPR050336">
    <property type="entry name" value="Chromosome_partition/occlusion"/>
</dbReference>
<dbReference type="InterPro" id="IPR029063">
    <property type="entry name" value="SAM-dependent_MTases_sf"/>
</dbReference>
<dbReference type="InterPro" id="IPR003115">
    <property type="entry name" value="ParB_N"/>
</dbReference>
<feature type="coiled-coil region" evidence="1">
    <location>
        <begin position="169"/>
        <end position="206"/>
    </location>
</feature>
<evidence type="ECO:0000256" key="1">
    <source>
        <dbReference type="SAM" id="Coils"/>
    </source>
</evidence>
<sequence length="423" mass="48003">MQSIKANGLLNPITIDQNLNLVAGLHRLTACKLLGLDQIECHVVTCVDTDHARLAEIDENLIRNELEALERAELWLERDKILERIGLRAQSGENQYTKKGGELISSPSKTTQQLAQETGYNKRTYQLGKQIAKNIDPEVKEVIKKTPVAKSHSNLLKIARAGTKEREIAEQAEEKALEAGRQQKRLEQEKHEKLAAEARAKYKEQQLMALQSTTAEIEAKQSVKLHRTKPSFEEKHSRYKASPEVNIGDEWMLERHLVYCGDTADGKFVNKLLPSNASLAIATVSSPWNHDYLVDEAHVVAVIAREGQIQDFCTRHRMPLRFEWILDNTYIGVYSRKPMLKPEKPIAIEGIEGIVSYLMSLYTKAENFVLAPFLGNAEVLMACERMGRICFSGDKNLENVERAIERWQKWTGQEARKENASYA</sequence>
<comment type="caution">
    <text evidence="3">The sequence shown here is derived from an EMBL/GenBank/DDBJ whole genome shotgun (WGS) entry which is preliminary data.</text>
</comment>
<dbReference type="CDD" id="cd16409">
    <property type="entry name" value="ParB_N_like"/>
    <property type="match status" value="1"/>
</dbReference>
<dbReference type="PANTHER" id="PTHR33375:SF1">
    <property type="entry name" value="CHROMOSOME-PARTITIONING PROTEIN PARB-RELATED"/>
    <property type="match status" value="1"/>
</dbReference>
<reference evidence="3" key="1">
    <citation type="submission" date="2018-12" db="EMBL/GenBank/DDBJ databases">
        <authorList>
            <person name="Will S."/>
            <person name="Neumann-Schaal M."/>
            <person name="Henke P."/>
        </authorList>
    </citation>
    <scope>NUCLEOTIDE SEQUENCE</scope>
    <source>
        <strain evidence="3">PCC 7102</strain>
    </source>
</reference>
<dbReference type="AlphaFoldDB" id="A0A3S1J481"/>
<evidence type="ECO:0000259" key="2">
    <source>
        <dbReference type="Pfam" id="PF02195"/>
    </source>
</evidence>
<evidence type="ECO:0000313" key="4">
    <source>
        <dbReference type="Proteomes" id="UP000271624"/>
    </source>
</evidence>
<dbReference type="Gene3D" id="3.90.1530.10">
    <property type="entry name" value="Conserved hypothetical protein from pyrococcus furiosus pfu- 392566-001, ParB domain"/>
    <property type="match status" value="1"/>
</dbReference>
<proteinExistence type="predicted"/>
<dbReference type="PANTHER" id="PTHR33375">
    <property type="entry name" value="CHROMOSOME-PARTITIONING PROTEIN PARB-RELATED"/>
    <property type="match status" value="1"/>
</dbReference>
<gene>
    <name evidence="3" type="ORF">DSM106972_025810</name>
</gene>
<dbReference type="EMBL" id="RSCL01000005">
    <property type="protein sequence ID" value="RUT07320.1"/>
    <property type="molecule type" value="Genomic_DNA"/>
</dbReference>
<dbReference type="GO" id="GO:0005694">
    <property type="term" value="C:chromosome"/>
    <property type="evidence" value="ECO:0007669"/>
    <property type="project" value="TreeGrafter"/>
</dbReference>
<dbReference type="SUPFAM" id="SSF53335">
    <property type="entry name" value="S-adenosyl-L-methionine-dependent methyltransferases"/>
    <property type="match status" value="1"/>
</dbReference>
<keyword evidence="1" id="KW-0175">Coiled coil</keyword>
<feature type="domain" description="ParB-like N-terminal" evidence="2">
    <location>
        <begin position="1"/>
        <end position="57"/>
    </location>
</feature>
<dbReference type="Proteomes" id="UP000271624">
    <property type="component" value="Unassembled WGS sequence"/>
</dbReference>
<protein>
    <recommendedName>
        <fullName evidence="2">ParB-like N-terminal domain-containing protein</fullName>
    </recommendedName>
</protein>
<evidence type="ECO:0000313" key="3">
    <source>
        <dbReference type="EMBL" id="RUT07320.1"/>
    </source>
</evidence>